<organism evidence="1 2">
    <name type="scientific">Oldenlandia corymbosa var. corymbosa</name>
    <dbReference type="NCBI Taxonomy" id="529605"/>
    <lineage>
        <taxon>Eukaryota</taxon>
        <taxon>Viridiplantae</taxon>
        <taxon>Streptophyta</taxon>
        <taxon>Embryophyta</taxon>
        <taxon>Tracheophyta</taxon>
        <taxon>Spermatophyta</taxon>
        <taxon>Magnoliopsida</taxon>
        <taxon>eudicotyledons</taxon>
        <taxon>Gunneridae</taxon>
        <taxon>Pentapetalae</taxon>
        <taxon>asterids</taxon>
        <taxon>lamiids</taxon>
        <taxon>Gentianales</taxon>
        <taxon>Rubiaceae</taxon>
        <taxon>Rubioideae</taxon>
        <taxon>Spermacoceae</taxon>
        <taxon>Hedyotis-Oldenlandia complex</taxon>
        <taxon>Oldenlandia</taxon>
    </lineage>
</organism>
<protein>
    <submittedName>
        <fullName evidence="1">OLC1v1018279C1</fullName>
    </submittedName>
</protein>
<reference evidence="1" key="1">
    <citation type="submission" date="2023-03" db="EMBL/GenBank/DDBJ databases">
        <authorList>
            <person name="Julca I."/>
        </authorList>
    </citation>
    <scope>NUCLEOTIDE SEQUENCE</scope>
</reference>
<sequence length="105" mass="12237">MSYFVRGNEVLEVISGIRRGMREREEKHLGDSGRLYWSTLGRLDFVNGLCVGFHNVVIRVAQRLNGLMRVFATWPNAIGYLNLNGSSWKFWSLFLINYMDQCYLL</sequence>
<gene>
    <name evidence="1" type="ORF">OLC1_LOCUS23126</name>
</gene>
<evidence type="ECO:0000313" key="2">
    <source>
        <dbReference type="Proteomes" id="UP001161247"/>
    </source>
</evidence>
<dbReference type="Proteomes" id="UP001161247">
    <property type="component" value="Chromosome 8"/>
</dbReference>
<proteinExistence type="predicted"/>
<dbReference type="EMBL" id="OX459125">
    <property type="protein sequence ID" value="CAI9116975.1"/>
    <property type="molecule type" value="Genomic_DNA"/>
</dbReference>
<name>A0AAV1EBA1_OLDCO</name>
<accession>A0AAV1EBA1</accession>
<keyword evidence="2" id="KW-1185">Reference proteome</keyword>
<evidence type="ECO:0000313" key="1">
    <source>
        <dbReference type="EMBL" id="CAI9116975.1"/>
    </source>
</evidence>
<dbReference type="AlphaFoldDB" id="A0AAV1EBA1"/>